<dbReference type="InParanoid" id="A0A2J6THH7"/>
<evidence type="ECO:0000313" key="1">
    <source>
        <dbReference type="EMBL" id="PMD62482.1"/>
    </source>
</evidence>
<dbReference type="OrthoDB" id="3565417at2759"/>
<proteinExistence type="predicted"/>
<protein>
    <submittedName>
        <fullName evidence="1">Uncharacterized protein</fullName>
    </submittedName>
</protein>
<reference evidence="1 2" key="1">
    <citation type="submission" date="2016-04" db="EMBL/GenBank/DDBJ databases">
        <title>A degradative enzymes factory behind the ericoid mycorrhizal symbiosis.</title>
        <authorList>
            <consortium name="DOE Joint Genome Institute"/>
            <person name="Martino E."/>
            <person name="Morin E."/>
            <person name="Grelet G."/>
            <person name="Kuo A."/>
            <person name="Kohler A."/>
            <person name="Daghino S."/>
            <person name="Barry K."/>
            <person name="Choi C."/>
            <person name="Cichocki N."/>
            <person name="Clum A."/>
            <person name="Copeland A."/>
            <person name="Hainaut M."/>
            <person name="Haridas S."/>
            <person name="Labutti K."/>
            <person name="Lindquist E."/>
            <person name="Lipzen A."/>
            <person name="Khouja H.-R."/>
            <person name="Murat C."/>
            <person name="Ohm R."/>
            <person name="Olson A."/>
            <person name="Spatafora J."/>
            <person name="Veneault-Fourrey C."/>
            <person name="Henrissat B."/>
            <person name="Grigoriev I."/>
            <person name="Martin F."/>
            <person name="Perotto S."/>
        </authorList>
    </citation>
    <scope>NUCLEOTIDE SEQUENCE [LARGE SCALE GENOMIC DNA]</scope>
    <source>
        <strain evidence="1 2">E</strain>
    </source>
</reference>
<evidence type="ECO:0000313" key="2">
    <source>
        <dbReference type="Proteomes" id="UP000235371"/>
    </source>
</evidence>
<sequence>MNRLKVLLFITIHPTSEETKDQRHIKMPPPTTFWDPRLLLDCYPLRENFKCTGTTKKGARCGQTFIENKSKSDSDRVLSILSSEDIIANGLGDRIKNCLRILAELTLCPRWHRGSQINTVYLKWFRTINSFITEERSRSSIRAGGK</sequence>
<keyword evidence="2" id="KW-1185">Reference proteome</keyword>
<accession>A0A2J6THH7</accession>
<dbReference type="RefSeq" id="XP_024739386.1">
    <property type="nucleotide sequence ID" value="XM_024872043.1"/>
</dbReference>
<dbReference type="EMBL" id="KZ613783">
    <property type="protein sequence ID" value="PMD62482.1"/>
    <property type="molecule type" value="Genomic_DNA"/>
</dbReference>
<dbReference type="Proteomes" id="UP000235371">
    <property type="component" value="Unassembled WGS sequence"/>
</dbReference>
<dbReference type="GeneID" id="36580125"/>
<organism evidence="1 2">
    <name type="scientific">Hyaloscypha bicolor E</name>
    <dbReference type="NCBI Taxonomy" id="1095630"/>
    <lineage>
        <taxon>Eukaryota</taxon>
        <taxon>Fungi</taxon>
        <taxon>Dikarya</taxon>
        <taxon>Ascomycota</taxon>
        <taxon>Pezizomycotina</taxon>
        <taxon>Leotiomycetes</taxon>
        <taxon>Helotiales</taxon>
        <taxon>Hyaloscyphaceae</taxon>
        <taxon>Hyaloscypha</taxon>
        <taxon>Hyaloscypha bicolor</taxon>
    </lineage>
</organism>
<name>A0A2J6THH7_9HELO</name>
<dbReference type="STRING" id="1095630.A0A2J6THH7"/>
<dbReference type="AlphaFoldDB" id="A0A2J6THH7"/>
<gene>
    <name evidence="1" type="ORF">K444DRAFT_343204</name>
</gene>